<reference evidence="10" key="1">
    <citation type="submission" date="2019-08" db="EMBL/GenBank/DDBJ databases">
        <title>Genomic characterization of a novel candidate phylum (ARYD3) from a high temperature, high salinity tertiary oil reservoir in north central Oklahoma, USA.</title>
        <authorList>
            <person name="Youssef N.H."/>
            <person name="Yadav A."/>
            <person name="Elshahed M.S."/>
        </authorList>
    </citation>
    <scope>NUCLEOTIDE SEQUENCE [LARGE SCALE GENOMIC DNA]</scope>
    <source>
        <strain evidence="10">ARYD3</strain>
    </source>
</reference>
<dbReference type="GO" id="GO:0003723">
    <property type="term" value="F:RNA binding"/>
    <property type="evidence" value="ECO:0007669"/>
    <property type="project" value="UniProtKB-UniRule"/>
</dbReference>
<dbReference type="HAMAP" id="MF_00607">
    <property type="entry name" value="16SrRNA_methyltr_A"/>
    <property type="match status" value="1"/>
</dbReference>
<comment type="catalytic activity">
    <reaction evidence="7">
        <text>adenosine(1518)/adenosine(1519) in 16S rRNA + 4 S-adenosyl-L-methionine = N(6)-dimethyladenosine(1518)/N(6)-dimethyladenosine(1519) in 16S rRNA + 4 S-adenosyl-L-homocysteine + 4 H(+)</text>
        <dbReference type="Rhea" id="RHEA:19609"/>
        <dbReference type="Rhea" id="RHEA-COMP:10232"/>
        <dbReference type="Rhea" id="RHEA-COMP:10233"/>
        <dbReference type="ChEBI" id="CHEBI:15378"/>
        <dbReference type="ChEBI" id="CHEBI:57856"/>
        <dbReference type="ChEBI" id="CHEBI:59789"/>
        <dbReference type="ChEBI" id="CHEBI:74411"/>
        <dbReference type="ChEBI" id="CHEBI:74493"/>
        <dbReference type="EC" id="2.1.1.182"/>
    </reaction>
</comment>
<evidence type="ECO:0000313" key="11">
    <source>
        <dbReference type="Proteomes" id="UP000324143"/>
    </source>
</evidence>
<dbReference type="Proteomes" id="UP000324143">
    <property type="component" value="Unassembled WGS sequence"/>
</dbReference>
<dbReference type="PANTHER" id="PTHR11727">
    <property type="entry name" value="DIMETHYLADENOSINE TRANSFERASE"/>
    <property type="match status" value="1"/>
</dbReference>
<evidence type="ECO:0000256" key="1">
    <source>
        <dbReference type="ARBA" id="ARBA00022490"/>
    </source>
</evidence>
<dbReference type="GO" id="GO:0005829">
    <property type="term" value="C:cytosol"/>
    <property type="evidence" value="ECO:0007669"/>
    <property type="project" value="TreeGrafter"/>
</dbReference>
<organism evidence="10 11">
    <name type="scientific">Candidatus Mcinerneyibacterium aminivorans</name>
    <dbReference type="NCBI Taxonomy" id="2703815"/>
    <lineage>
        <taxon>Bacteria</taxon>
        <taxon>Candidatus Macinerneyibacteriota</taxon>
        <taxon>Candidatus Mcinerneyibacteria</taxon>
        <taxon>Candidatus Mcinerneyibacteriales</taxon>
        <taxon>Candidatus Mcinerneyibacteriaceae</taxon>
        <taxon>Candidatus Mcinerneyibacterium</taxon>
    </lineage>
</organism>
<dbReference type="Gene3D" id="1.10.8.100">
    <property type="entry name" value="Ribosomal RNA adenine dimethylase-like, domain 2"/>
    <property type="match status" value="1"/>
</dbReference>
<dbReference type="PANTHER" id="PTHR11727:SF7">
    <property type="entry name" value="DIMETHYLADENOSINE TRANSFERASE-RELATED"/>
    <property type="match status" value="1"/>
</dbReference>
<feature type="binding site" evidence="7 8">
    <location>
        <position position="38"/>
    </location>
    <ligand>
        <name>S-adenosyl-L-methionine</name>
        <dbReference type="ChEBI" id="CHEBI:59789"/>
    </ligand>
</feature>
<name>A0A5D0MLN1_9BACT</name>
<feature type="binding site" evidence="7 8">
    <location>
        <position position="83"/>
    </location>
    <ligand>
        <name>S-adenosyl-L-methionine</name>
        <dbReference type="ChEBI" id="CHEBI:59789"/>
    </ligand>
</feature>
<evidence type="ECO:0000256" key="3">
    <source>
        <dbReference type="ARBA" id="ARBA00022603"/>
    </source>
</evidence>
<evidence type="ECO:0000256" key="2">
    <source>
        <dbReference type="ARBA" id="ARBA00022552"/>
    </source>
</evidence>
<gene>
    <name evidence="7 10" type="primary">rsmA</name>
    <name evidence="7" type="synonym">ksgA</name>
    <name evidence="10" type="ORF">FXF47_03955</name>
</gene>
<dbReference type="EC" id="2.1.1.182" evidence="7"/>
<accession>A0A5D0MLN1</accession>
<proteinExistence type="inferred from homology"/>
<evidence type="ECO:0000256" key="7">
    <source>
        <dbReference type="HAMAP-Rule" id="MF_00607"/>
    </source>
</evidence>
<evidence type="ECO:0000256" key="6">
    <source>
        <dbReference type="ARBA" id="ARBA00022884"/>
    </source>
</evidence>
<keyword evidence="4 7" id="KW-0808">Transferase</keyword>
<dbReference type="CDD" id="cd02440">
    <property type="entry name" value="AdoMet_MTases"/>
    <property type="match status" value="1"/>
</dbReference>
<keyword evidence="6 7" id="KW-0694">RNA-binding</keyword>
<dbReference type="GO" id="GO:0052908">
    <property type="term" value="F:16S rRNA (adenine(1518)-N(6)/adenine(1519)-N(6))-dimethyltransferase activity"/>
    <property type="evidence" value="ECO:0007669"/>
    <property type="project" value="UniProtKB-EC"/>
</dbReference>
<dbReference type="SMART" id="SM00650">
    <property type="entry name" value="rADc"/>
    <property type="match status" value="1"/>
</dbReference>
<dbReference type="InterPro" id="IPR023165">
    <property type="entry name" value="rRNA_Ade_diMease-like_C"/>
</dbReference>
<sequence length="258" mass="29970">MLRAKKSLGQNFLHNKDTLEFIVEQLDLNRNETVVEIGGGTGNLTKYLLELDDIDLKIVEIDDGLANKLKKISKDKAKIINKDILNFPLNFKENLILVGNIPYYITKPIIKHIYRYHKYIKKAILMVQYEVAKSLTAAPSNKKYNAFTVFVKNFAEVKFLKKVNRGEFTPRPKVDSAVISLNIKNKKNIFDSSNFIDFLFICFRHKRKTLSNNLKKKYGKQNINNILKKNNINLKARAEELPLDTFKLIYSELEKLEE</sequence>
<dbReference type="InterPro" id="IPR001737">
    <property type="entry name" value="KsgA/Erm"/>
</dbReference>
<comment type="caution">
    <text evidence="10">The sequence shown here is derived from an EMBL/GenBank/DDBJ whole genome shotgun (WGS) entry which is preliminary data.</text>
</comment>
<feature type="binding site" evidence="7 8">
    <location>
        <position position="13"/>
    </location>
    <ligand>
        <name>S-adenosyl-L-methionine</name>
        <dbReference type="ChEBI" id="CHEBI:59789"/>
    </ligand>
</feature>
<feature type="binding site" evidence="7 8">
    <location>
        <position position="100"/>
    </location>
    <ligand>
        <name>S-adenosyl-L-methionine</name>
        <dbReference type="ChEBI" id="CHEBI:59789"/>
    </ligand>
</feature>
<keyword evidence="11" id="KW-1185">Reference proteome</keyword>
<keyword evidence="1 7" id="KW-0963">Cytoplasm</keyword>
<dbReference type="SUPFAM" id="SSF53335">
    <property type="entry name" value="S-adenosyl-L-methionine-dependent methyltransferases"/>
    <property type="match status" value="1"/>
</dbReference>
<evidence type="ECO:0000313" key="10">
    <source>
        <dbReference type="EMBL" id="TYB31479.1"/>
    </source>
</evidence>
<dbReference type="PROSITE" id="PS51689">
    <property type="entry name" value="SAM_RNA_A_N6_MT"/>
    <property type="match status" value="1"/>
</dbReference>
<feature type="binding site" evidence="7 8">
    <location>
        <position position="60"/>
    </location>
    <ligand>
        <name>S-adenosyl-L-methionine</name>
        <dbReference type="ChEBI" id="CHEBI:59789"/>
    </ligand>
</feature>
<keyword evidence="3 7" id="KW-0489">Methyltransferase</keyword>
<dbReference type="Gene3D" id="3.40.50.150">
    <property type="entry name" value="Vaccinia Virus protein VP39"/>
    <property type="match status" value="1"/>
</dbReference>
<dbReference type="InterPro" id="IPR029063">
    <property type="entry name" value="SAM-dependent_MTases_sf"/>
</dbReference>
<protein>
    <recommendedName>
        <fullName evidence="7">Ribosomal RNA small subunit methyltransferase A</fullName>
        <ecNumber evidence="7">2.1.1.182</ecNumber>
    </recommendedName>
    <alternativeName>
        <fullName evidence="7">16S rRNA (adenine(1518)-N(6)/adenine(1519)-N(6))-dimethyltransferase</fullName>
    </alternativeName>
    <alternativeName>
        <fullName evidence="7">16S rRNA dimethyladenosine transferase</fullName>
    </alternativeName>
    <alternativeName>
        <fullName evidence="7">16S rRNA dimethylase</fullName>
    </alternativeName>
    <alternativeName>
        <fullName evidence="7">S-adenosylmethionine-6-N', N'-adenosyl(rRNA) dimethyltransferase</fullName>
    </alternativeName>
</protein>
<evidence type="ECO:0000256" key="8">
    <source>
        <dbReference type="PROSITE-ProRule" id="PRU01026"/>
    </source>
</evidence>
<keyword evidence="5 7" id="KW-0949">S-adenosyl-L-methionine</keyword>
<dbReference type="Pfam" id="PF00398">
    <property type="entry name" value="RrnaAD"/>
    <property type="match status" value="1"/>
</dbReference>
<evidence type="ECO:0000256" key="5">
    <source>
        <dbReference type="ARBA" id="ARBA00022691"/>
    </source>
</evidence>
<comment type="similarity">
    <text evidence="7">Belongs to the class I-like SAM-binding methyltransferase superfamily. rRNA adenine N(6)-methyltransferase family. RsmA subfamily.</text>
</comment>
<feature type="domain" description="Ribosomal RNA adenine methylase transferase N-terminal" evidence="9">
    <location>
        <begin position="18"/>
        <end position="185"/>
    </location>
</feature>
<keyword evidence="2 7" id="KW-0698">rRNA processing</keyword>
<dbReference type="EMBL" id="VSIX01000033">
    <property type="protein sequence ID" value="TYB31479.1"/>
    <property type="molecule type" value="Genomic_DNA"/>
</dbReference>
<dbReference type="InterPro" id="IPR020598">
    <property type="entry name" value="rRNA_Ade_methylase_Trfase_N"/>
</dbReference>
<dbReference type="NCBIfam" id="TIGR00755">
    <property type="entry name" value="ksgA"/>
    <property type="match status" value="1"/>
</dbReference>
<evidence type="ECO:0000256" key="4">
    <source>
        <dbReference type="ARBA" id="ARBA00022679"/>
    </source>
</evidence>
<comment type="function">
    <text evidence="7">Specifically dimethylates two adjacent adenosines (A1518 and A1519) in the loop of a conserved hairpin near the 3'-end of 16S rRNA in the 30S particle. May play a critical role in biogenesis of 30S subunits.</text>
</comment>
<evidence type="ECO:0000259" key="9">
    <source>
        <dbReference type="SMART" id="SM00650"/>
    </source>
</evidence>
<comment type="subcellular location">
    <subcellularLocation>
        <location evidence="7">Cytoplasm</location>
    </subcellularLocation>
</comment>
<dbReference type="InterPro" id="IPR011530">
    <property type="entry name" value="rRNA_adenine_dimethylase"/>
</dbReference>
<dbReference type="AlphaFoldDB" id="A0A5D0MLN1"/>
<feature type="binding site" evidence="7 8">
    <location>
        <position position="11"/>
    </location>
    <ligand>
        <name>S-adenosyl-L-methionine</name>
        <dbReference type="ChEBI" id="CHEBI:59789"/>
    </ligand>
</feature>